<dbReference type="OMA" id="ARWHWAK"/>
<keyword evidence="2 10" id="KW-0328">Glycosyltransferase</keyword>
<dbReference type="EMBL" id="CM004470">
    <property type="protein sequence ID" value="OCT90205.1"/>
    <property type="molecule type" value="Genomic_DNA"/>
</dbReference>
<evidence type="ECO:0000256" key="9">
    <source>
        <dbReference type="ARBA" id="ARBA00047597"/>
    </source>
</evidence>
<sequence>MGTGNPAISINCTLALISTLALIRPCEGDKRFRRDASQEIVLDMAASSYDDRYLECTEAMDSKIPGILHDEQTSNEEFAIAWEDATDEWQNRKGDTEIPPGFKDEYAISILAYTNDNPDIYRSFNAAVRQAGQSRDFYLNNFHFKALHYYLARVLQLLRESTPQDYSVYRGVNGFTSSSTDENKTLKFGNDTFFTITTGYGVTISEFSFFDSETEVLIPPFEKFTVTDFSTESNKNKITLQSNGIYSKYNCVLLEKTGKVQLRITACVFAPPLHKSLALTSCSYLPLKLPWAPE</sequence>
<dbReference type="PRINTS" id="PR00970">
    <property type="entry name" value="RIBTRNSFRASE"/>
</dbReference>
<dbReference type="EC" id="2.4.2.31" evidence="10"/>
<organism evidence="11 12">
    <name type="scientific">Xenopus laevis</name>
    <name type="common">African clawed frog</name>
    <dbReference type="NCBI Taxonomy" id="8355"/>
    <lineage>
        <taxon>Eukaryota</taxon>
        <taxon>Metazoa</taxon>
        <taxon>Chordata</taxon>
        <taxon>Craniata</taxon>
        <taxon>Vertebrata</taxon>
        <taxon>Euteleostomi</taxon>
        <taxon>Amphibia</taxon>
        <taxon>Batrachia</taxon>
        <taxon>Anura</taxon>
        <taxon>Pipoidea</taxon>
        <taxon>Pipidae</taxon>
        <taxon>Xenopodinae</taxon>
        <taxon>Xenopus</taxon>
        <taxon>Xenopus</taxon>
    </lineage>
</organism>
<evidence type="ECO:0000256" key="3">
    <source>
        <dbReference type="ARBA" id="ARBA00022679"/>
    </source>
</evidence>
<evidence type="ECO:0000256" key="10">
    <source>
        <dbReference type="RuleBase" id="RU361228"/>
    </source>
</evidence>
<feature type="chain" id="PRO_5038162106" description="NAD(P)(+)--arginine ADP-ribosyltransferase" evidence="10">
    <location>
        <begin position="29"/>
        <end position="294"/>
    </location>
</feature>
<dbReference type="SUPFAM" id="SSF56399">
    <property type="entry name" value="ADP-ribosylation"/>
    <property type="match status" value="1"/>
</dbReference>
<proteinExistence type="inferred from homology"/>
<keyword evidence="7 10" id="KW-0520">NAD</keyword>
<dbReference type="GO" id="GO:0003950">
    <property type="term" value="F:NAD+ poly-ADP-ribosyltransferase activity"/>
    <property type="evidence" value="ECO:0007669"/>
    <property type="project" value="TreeGrafter"/>
</dbReference>
<dbReference type="Proteomes" id="UP000694892">
    <property type="component" value="Chromosome 3L"/>
</dbReference>
<keyword evidence="6 10" id="KW-0521">NADP</keyword>
<feature type="signal peptide" evidence="10">
    <location>
        <begin position="1"/>
        <end position="28"/>
    </location>
</feature>
<gene>
    <name evidence="11" type="ORF">XELAEV_18018818mg</name>
</gene>
<dbReference type="GO" id="GO:0106274">
    <property type="term" value="F:NAD+-protein-arginine ADP-ribosyltransferase activity"/>
    <property type="evidence" value="ECO:0007669"/>
    <property type="project" value="UniProtKB-EC"/>
</dbReference>
<evidence type="ECO:0000256" key="2">
    <source>
        <dbReference type="ARBA" id="ARBA00022676"/>
    </source>
</evidence>
<comment type="catalytic activity">
    <reaction evidence="9 10">
        <text>L-arginyl-[protein] + NAD(+) = N(omega)-(ADP-D-ribosyl)-L-arginyl-[protein] + nicotinamide + H(+)</text>
        <dbReference type="Rhea" id="RHEA:19149"/>
        <dbReference type="Rhea" id="RHEA-COMP:10532"/>
        <dbReference type="Rhea" id="RHEA-COMP:15087"/>
        <dbReference type="ChEBI" id="CHEBI:15378"/>
        <dbReference type="ChEBI" id="CHEBI:17154"/>
        <dbReference type="ChEBI" id="CHEBI:29965"/>
        <dbReference type="ChEBI" id="CHEBI:57540"/>
        <dbReference type="ChEBI" id="CHEBI:142554"/>
        <dbReference type="EC" id="2.4.2.31"/>
    </reaction>
</comment>
<evidence type="ECO:0000256" key="8">
    <source>
        <dbReference type="ARBA" id="ARBA00023157"/>
    </source>
</evidence>
<accession>A0A974DEW7</accession>
<protein>
    <recommendedName>
        <fullName evidence="10">NAD(P)(+)--arginine ADP-ribosyltransferase</fullName>
        <ecNumber evidence="10">2.4.2.31</ecNumber>
    </recommendedName>
    <alternativeName>
        <fullName evidence="10">Mono(ADP-ribosyl)transferase</fullName>
    </alternativeName>
</protein>
<evidence type="ECO:0000313" key="11">
    <source>
        <dbReference type="EMBL" id="OCT90205.1"/>
    </source>
</evidence>
<evidence type="ECO:0000256" key="6">
    <source>
        <dbReference type="ARBA" id="ARBA00022857"/>
    </source>
</evidence>
<comment type="similarity">
    <text evidence="1 10">Belongs to the Arg-specific ADP-ribosyltransferase family.</text>
</comment>
<evidence type="ECO:0000256" key="5">
    <source>
        <dbReference type="ARBA" id="ARBA00022729"/>
    </source>
</evidence>
<keyword evidence="5 10" id="KW-0732">Signal</keyword>
<evidence type="ECO:0000256" key="7">
    <source>
        <dbReference type="ARBA" id="ARBA00023027"/>
    </source>
</evidence>
<evidence type="ECO:0000313" key="12">
    <source>
        <dbReference type="Proteomes" id="UP000694892"/>
    </source>
</evidence>
<dbReference type="InterPro" id="IPR050999">
    <property type="entry name" value="ADP-ribosyltransferase_ARG"/>
</dbReference>
<evidence type="ECO:0000256" key="4">
    <source>
        <dbReference type="ARBA" id="ARBA00022695"/>
    </source>
</evidence>
<dbReference type="PANTHER" id="PTHR10339:SF19">
    <property type="entry name" value="GPI-LINKED NAD(P)(+)--ARGININE ADP-RIBOSYLTRANSFERASE 1"/>
    <property type="match status" value="1"/>
</dbReference>
<dbReference type="FunFam" id="3.90.176.10:FF:000001">
    <property type="entry name" value="NAD(P)(+)--arginine ADP-ribosyltransferase"/>
    <property type="match status" value="1"/>
</dbReference>
<keyword evidence="4" id="KW-0548">Nucleotidyltransferase</keyword>
<dbReference type="AlphaFoldDB" id="A0A974DEW7"/>
<dbReference type="PANTHER" id="PTHR10339">
    <property type="entry name" value="ADP-RIBOSYLTRANSFERASE"/>
    <property type="match status" value="1"/>
</dbReference>
<reference evidence="12" key="1">
    <citation type="journal article" date="2016" name="Nature">
        <title>Genome evolution in the allotetraploid frog Xenopus laevis.</title>
        <authorList>
            <person name="Session A.M."/>
            <person name="Uno Y."/>
            <person name="Kwon T."/>
            <person name="Chapman J.A."/>
            <person name="Toyoda A."/>
            <person name="Takahashi S."/>
            <person name="Fukui A."/>
            <person name="Hikosaka A."/>
            <person name="Suzuki A."/>
            <person name="Kondo M."/>
            <person name="van Heeringen S.J."/>
            <person name="Quigley I."/>
            <person name="Heinz S."/>
            <person name="Ogino H."/>
            <person name="Ochi H."/>
            <person name="Hellsten U."/>
            <person name="Lyons J.B."/>
            <person name="Simakov O."/>
            <person name="Putnam N."/>
            <person name="Stites J."/>
            <person name="Kuroki Y."/>
            <person name="Tanaka T."/>
            <person name="Michiue T."/>
            <person name="Watanabe M."/>
            <person name="Bogdanovic O."/>
            <person name="Lister R."/>
            <person name="Georgiou G."/>
            <person name="Paranjpe S.S."/>
            <person name="van Kruijsbergen I."/>
            <person name="Shu S."/>
            <person name="Carlson J."/>
            <person name="Kinoshita T."/>
            <person name="Ohta Y."/>
            <person name="Mawaribuchi S."/>
            <person name="Jenkins J."/>
            <person name="Grimwood J."/>
            <person name="Schmutz J."/>
            <person name="Mitros T."/>
            <person name="Mozaffari S.V."/>
            <person name="Suzuki Y."/>
            <person name="Haramoto Y."/>
            <person name="Yamamoto T.S."/>
            <person name="Takagi C."/>
            <person name="Heald R."/>
            <person name="Miller K."/>
            <person name="Haudenschild C."/>
            <person name="Kitzman J."/>
            <person name="Nakayama T."/>
            <person name="Izutsu Y."/>
            <person name="Robert J."/>
            <person name="Fortriede J."/>
            <person name="Burns K."/>
            <person name="Lotay V."/>
            <person name="Karimi K."/>
            <person name="Yasuoka Y."/>
            <person name="Dichmann D.S."/>
            <person name="Flajnik M.F."/>
            <person name="Houston D.W."/>
            <person name="Shendure J."/>
            <person name="DuPasquier L."/>
            <person name="Vize P.D."/>
            <person name="Zorn A.M."/>
            <person name="Ito M."/>
            <person name="Marcotte E.M."/>
            <person name="Wallingford J.B."/>
            <person name="Ito Y."/>
            <person name="Asashima M."/>
            <person name="Ueno N."/>
            <person name="Matsuda Y."/>
            <person name="Veenstra G.J."/>
            <person name="Fujiyama A."/>
            <person name="Harland R.M."/>
            <person name="Taira M."/>
            <person name="Rokhsar D.S."/>
        </authorList>
    </citation>
    <scope>NUCLEOTIDE SEQUENCE [LARGE SCALE GENOMIC DNA]</scope>
    <source>
        <strain evidence="12">J</strain>
    </source>
</reference>
<keyword evidence="3 10" id="KW-0808">Transferase</keyword>
<evidence type="ECO:0000256" key="1">
    <source>
        <dbReference type="ARBA" id="ARBA00009558"/>
    </source>
</evidence>
<keyword evidence="8" id="KW-1015">Disulfide bond</keyword>
<dbReference type="Pfam" id="PF01129">
    <property type="entry name" value="ART"/>
    <property type="match status" value="1"/>
</dbReference>
<dbReference type="InterPro" id="IPR000768">
    <property type="entry name" value="ART"/>
</dbReference>
<dbReference type="GO" id="GO:0016779">
    <property type="term" value="F:nucleotidyltransferase activity"/>
    <property type="evidence" value="ECO:0007669"/>
    <property type="project" value="UniProtKB-KW"/>
</dbReference>
<dbReference type="Gene3D" id="3.90.176.10">
    <property type="entry name" value="Toxin ADP-ribosyltransferase, Chain A, domain 1"/>
    <property type="match status" value="1"/>
</dbReference>
<dbReference type="PROSITE" id="PS51996">
    <property type="entry name" value="TR_MART"/>
    <property type="match status" value="1"/>
</dbReference>
<name>A0A974DEW7_XENLA</name>